<comment type="similarity">
    <text evidence="2">Belongs to the class-I pyridine nucleotide-disulfide oxidoreductase family.</text>
</comment>
<dbReference type="GO" id="GO:0034599">
    <property type="term" value="P:cellular response to oxidative stress"/>
    <property type="evidence" value="ECO:0007669"/>
    <property type="project" value="TreeGrafter"/>
</dbReference>
<dbReference type="InterPro" id="IPR036188">
    <property type="entry name" value="FAD/NAD-bd_sf"/>
</dbReference>
<proteinExistence type="inferred from homology"/>
<evidence type="ECO:0000256" key="5">
    <source>
        <dbReference type="ARBA" id="ARBA00023284"/>
    </source>
</evidence>
<sequence length="104" mass="11763">MSEALRASKHYGYEAPSHIPFNYAAFKSKRDANIAGLNRGYESNWAREGITLVRGTAKFTASKTIAVALEDGSGVETFKAETYLYSYRWKTYCARDSWGAVWDY</sequence>
<evidence type="ECO:0000256" key="2">
    <source>
        <dbReference type="ARBA" id="ARBA00007532"/>
    </source>
</evidence>
<keyword evidence="7" id="KW-1185">Reference proteome</keyword>
<dbReference type="Gene3D" id="3.50.50.60">
    <property type="entry name" value="FAD/NAD(P)-binding domain"/>
    <property type="match status" value="1"/>
</dbReference>
<evidence type="ECO:0000313" key="6">
    <source>
        <dbReference type="EMBL" id="KAB8304892.1"/>
    </source>
</evidence>
<comment type="cofactor">
    <cofactor evidence="1">
        <name>FAD</name>
        <dbReference type="ChEBI" id="CHEBI:57692"/>
    </cofactor>
</comment>
<comment type="caution">
    <text evidence="6">The sequence shown here is derived from an EMBL/GenBank/DDBJ whole genome shotgun (WGS) entry which is preliminary data.</text>
</comment>
<dbReference type="EMBL" id="VIGI01000001">
    <property type="protein sequence ID" value="KAB8304892.1"/>
    <property type="molecule type" value="Genomic_DNA"/>
</dbReference>
<dbReference type="GO" id="GO:0045454">
    <property type="term" value="P:cell redox homeostasis"/>
    <property type="evidence" value="ECO:0007669"/>
    <property type="project" value="InterPro"/>
</dbReference>
<keyword evidence="3" id="KW-0560">Oxidoreductase</keyword>
<dbReference type="GO" id="GO:0006749">
    <property type="term" value="P:glutathione metabolic process"/>
    <property type="evidence" value="ECO:0007669"/>
    <property type="project" value="TreeGrafter"/>
</dbReference>
<organism evidence="6 7">
    <name type="scientific">Monilinia laxa</name>
    <name type="common">Brown rot fungus</name>
    <name type="synonym">Sclerotinia laxa</name>
    <dbReference type="NCBI Taxonomy" id="61186"/>
    <lineage>
        <taxon>Eukaryota</taxon>
        <taxon>Fungi</taxon>
        <taxon>Dikarya</taxon>
        <taxon>Ascomycota</taxon>
        <taxon>Pezizomycotina</taxon>
        <taxon>Leotiomycetes</taxon>
        <taxon>Helotiales</taxon>
        <taxon>Sclerotiniaceae</taxon>
        <taxon>Monilinia</taxon>
    </lineage>
</organism>
<reference evidence="6 7" key="1">
    <citation type="submission" date="2019-06" db="EMBL/GenBank/DDBJ databases">
        <title>Genome Sequence of the Brown Rot Fungal Pathogen Monilinia laxa.</title>
        <authorList>
            <person name="De Miccolis Angelini R.M."/>
            <person name="Landi L."/>
            <person name="Abate D."/>
            <person name="Pollastro S."/>
            <person name="Romanazzi G."/>
            <person name="Faretra F."/>
        </authorList>
    </citation>
    <scope>NUCLEOTIDE SEQUENCE [LARGE SCALE GENOMIC DNA]</scope>
    <source>
        <strain evidence="6 7">Mlax316</strain>
    </source>
</reference>
<dbReference type="GO" id="GO:0005829">
    <property type="term" value="C:cytosol"/>
    <property type="evidence" value="ECO:0007669"/>
    <property type="project" value="TreeGrafter"/>
</dbReference>
<evidence type="ECO:0000256" key="3">
    <source>
        <dbReference type="ARBA" id="ARBA00023002"/>
    </source>
</evidence>
<dbReference type="InterPro" id="IPR046952">
    <property type="entry name" value="GSHR/TRXR-like"/>
</dbReference>
<dbReference type="PANTHER" id="PTHR42737:SF1">
    <property type="entry name" value="GLUTATHIONE REDUCTASE"/>
    <property type="match status" value="1"/>
</dbReference>
<gene>
    <name evidence="6" type="ORF">EYC80_004220</name>
</gene>
<dbReference type="GO" id="GO:0050660">
    <property type="term" value="F:flavin adenine dinucleotide binding"/>
    <property type="evidence" value="ECO:0007669"/>
    <property type="project" value="InterPro"/>
</dbReference>
<accession>A0A5N6KMJ5</accession>
<keyword evidence="5" id="KW-0676">Redox-active center</keyword>
<evidence type="ECO:0000313" key="7">
    <source>
        <dbReference type="Proteomes" id="UP000326757"/>
    </source>
</evidence>
<dbReference type="GO" id="GO:0005739">
    <property type="term" value="C:mitochondrion"/>
    <property type="evidence" value="ECO:0007669"/>
    <property type="project" value="TreeGrafter"/>
</dbReference>
<evidence type="ECO:0000256" key="4">
    <source>
        <dbReference type="ARBA" id="ARBA00023157"/>
    </source>
</evidence>
<evidence type="ECO:0000256" key="1">
    <source>
        <dbReference type="ARBA" id="ARBA00001974"/>
    </source>
</evidence>
<dbReference type="GO" id="GO:0004362">
    <property type="term" value="F:glutathione-disulfide reductase (NADPH) activity"/>
    <property type="evidence" value="ECO:0007669"/>
    <property type="project" value="TreeGrafter"/>
</dbReference>
<dbReference type="AlphaFoldDB" id="A0A5N6KMJ5"/>
<protein>
    <submittedName>
        <fullName evidence="6">Uncharacterized protein</fullName>
    </submittedName>
</protein>
<dbReference type="PANTHER" id="PTHR42737">
    <property type="entry name" value="GLUTATHIONE REDUCTASE"/>
    <property type="match status" value="1"/>
</dbReference>
<dbReference type="Proteomes" id="UP000326757">
    <property type="component" value="Unassembled WGS sequence"/>
</dbReference>
<dbReference type="OrthoDB" id="361797at2759"/>
<name>A0A5N6KMJ5_MONLA</name>
<keyword evidence="4" id="KW-1015">Disulfide bond</keyword>